<evidence type="ECO:0000313" key="2">
    <source>
        <dbReference type="Proteomes" id="UP000062317"/>
    </source>
</evidence>
<name>A0A125BPM2_9BURK</name>
<proteinExistence type="predicted"/>
<gene>
    <name evidence="1" type="ORF">WT27_12675</name>
</gene>
<protein>
    <submittedName>
        <fullName evidence="1">Uncharacterized protein</fullName>
    </submittedName>
</protein>
<dbReference type="Proteomes" id="UP000062317">
    <property type="component" value="Unassembled WGS sequence"/>
</dbReference>
<dbReference type="AlphaFoldDB" id="A0A125BPM2"/>
<dbReference type="EMBL" id="LPEQ01000113">
    <property type="protein sequence ID" value="KVV40780.1"/>
    <property type="molecule type" value="Genomic_DNA"/>
</dbReference>
<keyword evidence="2" id="KW-1185">Reference proteome</keyword>
<evidence type="ECO:0000313" key="1">
    <source>
        <dbReference type="EMBL" id="KVV40780.1"/>
    </source>
</evidence>
<organism evidence="1 2">
    <name type="scientific">Burkholderia territorii</name>
    <dbReference type="NCBI Taxonomy" id="1503055"/>
    <lineage>
        <taxon>Bacteria</taxon>
        <taxon>Pseudomonadati</taxon>
        <taxon>Pseudomonadota</taxon>
        <taxon>Betaproteobacteria</taxon>
        <taxon>Burkholderiales</taxon>
        <taxon>Burkholderiaceae</taxon>
        <taxon>Burkholderia</taxon>
        <taxon>Burkholderia cepacia complex</taxon>
    </lineage>
</organism>
<dbReference type="RefSeq" id="WP_060108103.1">
    <property type="nucleotide sequence ID" value="NZ_LPEQ01000113.1"/>
</dbReference>
<reference evidence="1 2" key="1">
    <citation type="submission" date="2015-11" db="EMBL/GenBank/DDBJ databases">
        <title>Expanding the genomic diversity of Burkholderia species for the development of highly accurate diagnostics.</title>
        <authorList>
            <person name="Sahl J."/>
            <person name="Keim P."/>
            <person name="Wagner D."/>
        </authorList>
    </citation>
    <scope>NUCLEOTIDE SEQUENCE [LARGE SCALE GENOMIC DNA]</scope>
    <source>
        <strain evidence="1 2">MSMB1301WGS</strain>
    </source>
</reference>
<accession>A0A125BPM2</accession>
<sequence>MNVFETAANELRELVDLVRRTTEWDMSVAYGRVKLEEVPPEVLATHRAKTERVAVLCAKYGI</sequence>
<comment type="caution">
    <text evidence="1">The sequence shown here is derived from an EMBL/GenBank/DDBJ whole genome shotgun (WGS) entry which is preliminary data.</text>
</comment>